<reference evidence="1 2" key="1">
    <citation type="submission" date="2024-09" db="EMBL/GenBank/DDBJ databases">
        <authorList>
            <person name="Sun Q."/>
            <person name="Mori K."/>
        </authorList>
    </citation>
    <scope>NUCLEOTIDE SEQUENCE [LARGE SCALE GENOMIC DNA]</scope>
    <source>
        <strain evidence="1 2">CCM 7765</strain>
    </source>
</reference>
<dbReference type="Proteomes" id="UP001589774">
    <property type="component" value="Unassembled WGS sequence"/>
</dbReference>
<protein>
    <submittedName>
        <fullName evidence="1">Uncharacterized protein</fullName>
    </submittedName>
</protein>
<sequence length="144" mass="16563">MKIIDFILRMFNLRLQISRAIDSFYSPSQEQGPSECMTYGSEFVDDEVRMVDQPMKRNLVSSISLDDFPQLGQVPYLLVPYHGEDELPKKKKGKKSEKKYSFLNSNILVVNQVHNDSEGAVLSEIPFPWNQFKLYALSPNIEAN</sequence>
<keyword evidence="2" id="KW-1185">Reference proteome</keyword>
<dbReference type="EMBL" id="JBHLWO010000002">
    <property type="protein sequence ID" value="MFC0320674.1"/>
    <property type="molecule type" value="Genomic_DNA"/>
</dbReference>
<organism evidence="1 2">
    <name type="scientific">Olivibacter oleidegradans</name>
    <dbReference type="NCBI Taxonomy" id="760123"/>
    <lineage>
        <taxon>Bacteria</taxon>
        <taxon>Pseudomonadati</taxon>
        <taxon>Bacteroidota</taxon>
        <taxon>Sphingobacteriia</taxon>
        <taxon>Sphingobacteriales</taxon>
        <taxon>Sphingobacteriaceae</taxon>
        <taxon>Olivibacter</taxon>
    </lineage>
</organism>
<evidence type="ECO:0000313" key="1">
    <source>
        <dbReference type="EMBL" id="MFC0320674.1"/>
    </source>
</evidence>
<name>A0ABV6HP57_9SPHI</name>
<comment type="caution">
    <text evidence="1">The sequence shown here is derived from an EMBL/GenBank/DDBJ whole genome shotgun (WGS) entry which is preliminary data.</text>
</comment>
<proteinExistence type="predicted"/>
<dbReference type="RefSeq" id="WP_377477572.1">
    <property type="nucleotide sequence ID" value="NZ_JBHLWO010000002.1"/>
</dbReference>
<gene>
    <name evidence="1" type="ORF">ACFFI0_20280</name>
</gene>
<accession>A0ABV6HP57</accession>
<evidence type="ECO:0000313" key="2">
    <source>
        <dbReference type="Proteomes" id="UP001589774"/>
    </source>
</evidence>